<dbReference type="Proteomes" id="UP001172083">
    <property type="component" value="Unassembled WGS sequence"/>
</dbReference>
<dbReference type="NCBIfam" id="TIGR03519">
    <property type="entry name" value="T9SS_PorP_fam"/>
    <property type="match status" value="1"/>
</dbReference>
<gene>
    <name evidence="2" type="ORF">QQ020_00300</name>
</gene>
<evidence type="ECO:0000313" key="3">
    <source>
        <dbReference type="Proteomes" id="UP001172083"/>
    </source>
</evidence>
<accession>A0ABT8L0U7</accession>
<evidence type="ECO:0000256" key="1">
    <source>
        <dbReference type="SAM" id="SignalP"/>
    </source>
</evidence>
<feature type="signal peptide" evidence="1">
    <location>
        <begin position="1"/>
        <end position="31"/>
    </location>
</feature>
<keyword evidence="3" id="KW-1185">Reference proteome</keyword>
<dbReference type="RefSeq" id="WP_346755799.1">
    <property type="nucleotide sequence ID" value="NZ_JAUJEB010000001.1"/>
</dbReference>
<sequence>MQNLYKSISGKGFVLAMICLPLLCAAQKGYAQLSPSGSAYFLNQFALNPAASGLEENLKITLSYQQQAGSISPASVTQYLTADYGLSERVGLGLAVFRQEMGLLQGTRFLASYSYHLPLADNQNLAFGISLGGFDESINAEGLIGDQGDPVLRQFDDTGMQFDSDFGLLYTIDNFNIQVVGSSLGSLIYDNGENMITSIRQPSVFVAAGYNILLKPGTNAINLKPKAVFRKVREHEEIVDIGAQINFLDEKLNFFTMYHSSRCATFGVTGQIKELITFGTMYSTQSTQYSGNVGGNLEFVLQVTLD</sequence>
<dbReference type="Pfam" id="PF11751">
    <property type="entry name" value="PorP_SprF"/>
    <property type="match status" value="1"/>
</dbReference>
<comment type="caution">
    <text evidence="2">The sequence shown here is derived from an EMBL/GenBank/DDBJ whole genome shotgun (WGS) entry which is preliminary data.</text>
</comment>
<feature type="chain" id="PRO_5047492713" evidence="1">
    <location>
        <begin position="32"/>
        <end position="306"/>
    </location>
</feature>
<keyword evidence="1" id="KW-0732">Signal</keyword>
<name>A0ABT8L0U7_9BACT</name>
<organism evidence="2 3">
    <name type="scientific">Agaribacillus aureus</name>
    <dbReference type="NCBI Taxonomy" id="3051825"/>
    <lineage>
        <taxon>Bacteria</taxon>
        <taxon>Pseudomonadati</taxon>
        <taxon>Bacteroidota</taxon>
        <taxon>Cytophagia</taxon>
        <taxon>Cytophagales</taxon>
        <taxon>Splendidivirgaceae</taxon>
        <taxon>Agaribacillus</taxon>
    </lineage>
</organism>
<proteinExistence type="predicted"/>
<dbReference type="InterPro" id="IPR019861">
    <property type="entry name" value="PorP/SprF_Bacteroidetes"/>
</dbReference>
<dbReference type="EMBL" id="JAUJEB010000001">
    <property type="protein sequence ID" value="MDN5210455.1"/>
    <property type="molecule type" value="Genomic_DNA"/>
</dbReference>
<protein>
    <submittedName>
        <fullName evidence="2">PorP/SprF family type IX secretion system membrane protein</fullName>
    </submittedName>
</protein>
<reference evidence="2" key="1">
    <citation type="submission" date="2023-06" db="EMBL/GenBank/DDBJ databases">
        <title>Genomic of Agaribacillus aureum.</title>
        <authorList>
            <person name="Wang G."/>
        </authorList>
    </citation>
    <scope>NUCLEOTIDE SEQUENCE</scope>
    <source>
        <strain evidence="2">BMA12</strain>
    </source>
</reference>
<evidence type="ECO:0000313" key="2">
    <source>
        <dbReference type="EMBL" id="MDN5210455.1"/>
    </source>
</evidence>